<dbReference type="RefSeq" id="WP_246811063.1">
    <property type="nucleotide sequence ID" value="NZ_CP098809.1"/>
</dbReference>
<reference evidence="1" key="1">
    <citation type="submission" date="2022-06" db="EMBL/GenBank/DDBJ databases">
        <title>Physiological and biochemical characterization and genomic elucidation of a strain of the genus Ensifer adhaerens M8 that combines arsenic oxidation and chromium reduction.</title>
        <authorList>
            <person name="Li X."/>
            <person name="Yu c."/>
        </authorList>
    </citation>
    <scope>NUCLEOTIDE SEQUENCE</scope>
    <source>
        <strain evidence="1">M8</strain>
        <plasmid evidence="1">pB</plasmid>
    </source>
</reference>
<protein>
    <submittedName>
        <fullName evidence="1">DUF3313 domain-containing protein</fullName>
    </submittedName>
</protein>
<geneLocation type="plasmid" evidence="1 2">
    <name>pB</name>
</geneLocation>
<name>A0A9Q8YG60_ENSAD</name>
<keyword evidence="1" id="KW-0614">Plasmid</keyword>
<sequence>MLTLGGCTTVPLKEAGTLTSYSNLSAPKGKFEKKRVYFSKDGLKDVKTVSIAPTSLAPPALQRVEKQKDRLLVTNAIDRAICITMSEKYRIVPFGTPADLTVRTVVTDIVPTEPSVAGAAKAISIGSSLALPVGIPRLPFGLGGLAVEAEAVDRTGKQTAAIVWSKGANSFTSEARVSQVGDAYDLAAAFGKDFSRMVVAGKEPGDFDLYLPSVYDIRTSLGGKPGSAICEDFGRAPGVVGMIGASIGAPPSWTDRGGKLAVAATGTAVSAEKTIPSIGSR</sequence>
<organism evidence="1 2">
    <name type="scientific">Ensifer adhaerens</name>
    <name type="common">Sinorhizobium morelense</name>
    <dbReference type="NCBI Taxonomy" id="106592"/>
    <lineage>
        <taxon>Bacteria</taxon>
        <taxon>Pseudomonadati</taxon>
        <taxon>Pseudomonadota</taxon>
        <taxon>Alphaproteobacteria</taxon>
        <taxon>Hyphomicrobiales</taxon>
        <taxon>Rhizobiaceae</taxon>
        <taxon>Sinorhizobium/Ensifer group</taxon>
        <taxon>Ensifer</taxon>
    </lineage>
</organism>
<evidence type="ECO:0000313" key="1">
    <source>
        <dbReference type="EMBL" id="USJ28303.1"/>
    </source>
</evidence>
<evidence type="ECO:0000313" key="2">
    <source>
        <dbReference type="Proteomes" id="UP001055460"/>
    </source>
</evidence>
<proteinExistence type="predicted"/>
<dbReference type="EMBL" id="CP098809">
    <property type="protein sequence ID" value="USJ28303.1"/>
    <property type="molecule type" value="Genomic_DNA"/>
</dbReference>
<gene>
    <name evidence="1" type="ORF">NE863_30880</name>
</gene>
<dbReference type="Pfam" id="PF11769">
    <property type="entry name" value="DUF3313"/>
    <property type="match status" value="1"/>
</dbReference>
<dbReference type="AlphaFoldDB" id="A0A9Q8YG60"/>
<dbReference type="Proteomes" id="UP001055460">
    <property type="component" value="Plasmid pB"/>
</dbReference>
<accession>A0A9Q8YG60</accession>
<dbReference type="InterPro" id="IPR021747">
    <property type="entry name" value="DUF3313"/>
</dbReference>